<name>A0ABT1LRY6_9MICC</name>
<sequence length="194" mass="18751">MKKTLATLALAGSLALVGTAPAIAANYPPIPPQAAVSDGTVGPGEQFVFRGKGPFAGETLTIQVTPGNPPAAGGAAVGNRSVSSRINVVIEAQTLAAQADAEGNFSVPITIREAGTYLITATGNATGNTVGPVTVVVDPAFASGLANTNGGGAPLANTGADASLLLWGAAGVGVLGLGAAGVILARRNKATANA</sequence>
<gene>
    <name evidence="3" type="ORF">NFC73_16075</name>
</gene>
<organism evidence="3 4">
    <name type="scientific">Pseudarthrobacter humi</name>
    <dbReference type="NCBI Taxonomy" id="2952523"/>
    <lineage>
        <taxon>Bacteria</taxon>
        <taxon>Bacillati</taxon>
        <taxon>Actinomycetota</taxon>
        <taxon>Actinomycetes</taxon>
        <taxon>Micrococcales</taxon>
        <taxon>Micrococcaceae</taxon>
        <taxon>Pseudarthrobacter</taxon>
    </lineage>
</organism>
<evidence type="ECO:0000313" key="3">
    <source>
        <dbReference type="EMBL" id="MCP9001232.1"/>
    </source>
</evidence>
<reference evidence="3 4" key="1">
    <citation type="submission" date="2022-06" db="EMBL/GenBank/DDBJ databases">
        <title>Pseudarthrobacter sp. strain RMG13 Genome sequencing and assembly.</title>
        <authorList>
            <person name="Kim I."/>
        </authorList>
    </citation>
    <scope>NUCLEOTIDE SEQUENCE [LARGE SCALE GENOMIC DNA]</scope>
    <source>
        <strain evidence="3 4">RMG13</strain>
    </source>
</reference>
<evidence type="ECO:0000256" key="2">
    <source>
        <dbReference type="SAM" id="SignalP"/>
    </source>
</evidence>
<keyword evidence="1" id="KW-1133">Transmembrane helix</keyword>
<evidence type="ECO:0000313" key="4">
    <source>
        <dbReference type="Proteomes" id="UP001524318"/>
    </source>
</evidence>
<comment type="caution">
    <text evidence="3">The sequence shown here is derived from an EMBL/GenBank/DDBJ whole genome shotgun (WGS) entry which is preliminary data.</text>
</comment>
<dbReference type="Proteomes" id="UP001524318">
    <property type="component" value="Unassembled WGS sequence"/>
</dbReference>
<accession>A0ABT1LRY6</accession>
<feature type="signal peptide" evidence="2">
    <location>
        <begin position="1"/>
        <end position="24"/>
    </location>
</feature>
<keyword evidence="1" id="KW-0472">Membrane</keyword>
<protein>
    <submittedName>
        <fullName evidence="3">LPXTG cell wall anchor domain-containing protein</fullName>
    </submittedName>
</protein>
<dbReference type="NCBIfam" id="TIGR01167">
    <property type="entry name" value="LPXTG_anchor"/>
    <property type="match status" value="1"/>
</dbReference>
<keyword evidence="4" id="KW-1185">Reference proteome</keyword>
<keyword evidence="1" id="KW-0812">Transmembrane</keyword>
<dbReference type="EMBL" id="JANCLV010000012">
    <property type="protein sequence ID" value="MCP9001232.1"/>
    <property type="molecule type" value="Genomic_DNA"/>
</dbReference>
<feature type="chain" id="PRO_5045721468" evidence="2">
    <location>
        <begin position="25"/>
        <end position="194"/>
    </location>
</feature>
<evidence type="ECO:0000256" key="1">
    <source>
        <dbReference type="SAM" id="Phobius"/>
    </source>
</evidence>
<feature type="transmembrane region" description="Helical" evidence="1">
    <location>
        <begin position="164"/>
        <end position="185"/>
    </location>
</feature>
<dbReference type="RefSeq" id="WP_254751769.1">
    <property type="nucleotide sequence ID" value="NZ_JANCLV010000012.1"/>
</dbReference>
<keyword evidence="2" id="KW-0732">Signal</keyword>
<proteinExistence type="predicted"/>